<keyword evidence="7" id="KW-0963">Cytoplasm</keyword>
<dbReference type="InterPro" id="IPR027640">
    <property type="entry name" value="Kinesin-like_fam"/>
</dbReference>
<dbReference type="GO" id="GO:0005874">
    <property type="term" value="C:microtubule"/>
    <property type="evidence" value="ECO:0007669"/>
    <property type="project" value="UniProtKB-KW"/>
</dbReference>
<comment type="caution">
    <text evidence="10">The sequence shown here is derived from an EMBL/GenBank/DDBJ whole genome shotgun (WGS) entry which is preliminary data.</text>
</comment>
<dbReference type="PROSITE" id="PS50067">
    <property type="entry name" value="KINESIN_MOTOR_2"/>
    <property type="match status" value="1"/>
</dbReference>
<dbReference type="PANTHER" id="PTHR47968">
    <property type="entry name" value="CENTROMERE PROTEIN E"/>
    <property type="match status" value="1"/>
</dbReference>
<keyword evidence="3" id="KW-0547">Nucleotide-binding</keyword>
<evidence type="ECO:0000256" key="5">
    <source>
        <dbReference type="ARBA" id="ARBA00023054"/>
    </source>
</evidence>
<keyword evidence="11" id="KW-1185">Reference proteome</keyword>
<evidence type="ECO:0000256" key="1">
    <source>
        <dbReference type="ARBA" id="ARBA00004245"/>
    </source>
</evidence>
<evidence type="ECO:0000256" key="6">
    <source>
        <dbReference type="ARBA" id="ARBA00023175"/>
    </source>
</evidence>
<dbReference type="Pfam" id="PF00225">
    <property type="entry name" value="Kinesin"/>
    <property type="match status" value="2"/>
</dbReference>
<dbReference type="VEuPathDB" id="VectorBase:LOC119187805"/>
<dbReference type="InterPro" id="IPR001752">
    <property type="entry name" value="Kinesin_motor_dom"/>
</dbReference>
<dbReference type="GO" id="GO:0007018">
    <property type="term" value="P:microtubule-based movement"/>
    <property type="evidence" value="ECO:0007669"/>
    <property type="project" value="InterPro"/>
</dbReference>
<evidence type="ECO:0000259" key="9">
    <source>
        <dbReference type="PROSITE" id="PS50067"/>
    </source>
</evidence>
<dbReference type="AlphaFoldDB" id="A0A9J6CU91"/>
<accession>A0A9J6CU91</accession>
<gene>
    <name evidence="10" type="ORF">HPB51_029663</name>
</gene>
<evidence type="ECO:0000313" key="10">
    <source>
        <dbReference type="EMBL" id="KAH7931881.1"/>
    </source>
</evidence>
<keyword evidence="7" id="KW-0206">Cytoskeleton</keyword>
<dbReference type="GO" id="GO:0005524">
    <property type="term" value="F:ATP binding"/>
    <property type="evidence" value="ECO:0007669"/>
    <property type="project" value="UniProtKB-KW"/>
</dbReference>
<keyword evidence="5" id="KW-0175">Coiled coil</keyword>
<dbReference type="GO" id="GO:0003777">
    <property type="term" value="F:microtubule motor activity"/>
    <property type="evidence" value="ECO:0007669"/>
    <property type="project" value="InterPro"/>
</dbReference>
<feature type="domain" description="Kinesin motor" evidence="9">
    <location>
        <begin position="1"/>
        <end position="131"/>
    </location>
</feature>
<dbReference type="Proteomes" id="UP000821866">
    <property type="component" value="Unassembled WGS sequence"/>
</dbReference>
<comment type="caution">
    <text evidence="8">Lacks conserved residue(s) required for the propagation of feature annotation.</text>
</comment>
<evidence type="ECO:0000313" key="11">
    <source>
        <dbReference type="Proteomes" id="UP000821866"/>
    </source>
</evidence>
<dbReference type="EMBL" id="JABSTU010006858">
    <property type="protein sequence ID" value="KAH7931881.1"/>
    <property type="molecule type" value="Genomic_DNA"/>
</dbReference>
<organism evidence="10 11">
    <name type="scientific">Rhipicephalus microplus</name>
    <name type="common">Cattle tick</name>
    <name type="synonym">Boophilus microplus</name>
    <dbReference type="NCBI Taxonomy" id="6941"/>
    <lineage>
        <taxon>Eukaryota</taxon>
        <taxon>Metazoa</taxon>
        <taxon>Ecdysozoa</taxon>
        <taxon>Arthropoda</taxon>
        <taxon>Chelicerata</taxon>
        <taxon>Arachnida</taxon>
        <taxon>Acari</taxon>
        <taxon>Parasitiformes</taxon>
        <taxon>Ixodida</taxon>
        <taxon>Ixodoidea</taxon>
        <taxon>Ixodidae</taxon>
        <taxon>Rhipicephalinae</taxon>
        <taxon>Rhipicephalus</taxon>
        <taxon>Boophilus</taxon>
    </lineage>
</organism>
<comment type="similarity">
    <text evidence="8">Belongs to the TRAFAC class myosin-kinesin ATPase superfamily. Kinesin family.</text>
</comment>
<keyword evidence="6" id="KW-0505">Motor protein</keyword>
<dbReference type="InterPro" id="IPR036961">
    <property type="entry name" value="Kinesin_motor_dom_sf"/>
</dbReference>
<comment type="subcellular location">
    <subcellularLocation>
        <location evidence="1">Cytoplasm</location>
        <location evidence="1">Cytoskeleton</location>
    </subcellularLocation>
</comment>
<keyword evidence="4" id="KW-0067">ATP-binding</keyword>
<reference evidence="10" key="2">
    <citation type="submission" date="2021-09" db="EMBL/GenBank/DDBJ databases">
        <authorList>
            <person name="Jia N."/>
            <person name="Wang J."/>
            <person name="Shi W."/>
            <person name="Du L."/>
            <person name="Sun Y."/>
            <person name="Zhan W."/>
            <person name="Jiang J."/>
            <person name="Wang Q."/>
            <person name="Zhang B."/>
            <person name="Ji P."/>
            <person name="Sakyi L.B."/>
            <person name="Cui X."/>
            <person name="Yuan T."/>
            <person name="Jiang B."/>
            <person name="Yang W."/>
            <person name="Lam T.T.-Y."/>
            <person name="Chang Q."/>
            <person name="Ding S."/>
            <person name="Wang X."/>
            <person name="Zhu J."/>
            <person name="Ruan X."/>
            <person name="Zhao L."/>
            <person name="Wei J."/>
            <person name="Que T."/>
            <person name="Du C."/>
            <person name="Cheng J."/>
            <person name="Dai P."/>
            <person name="Han X."/>
            <person name="Huang E."/>
            <person name="Gao Y."/>
            <person name="Liu J."/>
            <person name="Shao H."/>
            <person name="Ye R."/>
            <person name="Li L."/>
            <person name="Wei W."/>
            <person name="Wang X."/>
            <person name="Wang C."/>
            <person name="Huo Q."/>
            <person name="Li W."/>
            <person name="Guo W."/>
            <person name="Chen H."/>
            <person name="Chen S."/>
            <person name="Zhou L."/>
            <person name="Zhou L."/>
            <person name="Ni X."/>
            <person name="Tian J."/>
            <person name="Zhou Y."/>
            <person name="Sheng Y."/>
            <person name="Liu T."/>
            <person name="Pan Y."/>
            <person name="Xia L."/>
            <person name="Li J."/>
            <person name="Zhao F."/>
            <person name="Cao W."/>
        </authorList>
    </citation>
    <scope>NUCLEOTIDE SEQUENCE</scope>
    <source>
        <strain evidence="10">Rmic-2018</strain>
        <tissue evidence="10">Larvae</tissue>
    </source>
</reference>
<evidence type="ECO:0000256" key="4">
    <source>
        <dbReference type="ARBA" id="ARBA00022840"/>
    </source>
</evidence>
<keyword evidence="2" id="KW-0493">Microtubule</keyword>
<dbReference type="InterPro" id="IPR027417">
    <property type="entry name" value="P-loop_NTPase"/>
</dbReference>
<evidence type="ECO:0000256" key="7">
    <source>
        <dbReference type="ARBA" id="ARBA00023212"/>
    </source>
</evidence>
<dbReference type="PANTHER" id="PTHR47968:SF13">
    <property type="entry name" value="KINESIN-LIKE PROTEIN KIF19 ISOFORM X1"/>
    <property type="match status" value="1"/>
</dbReference>
<name>A0A9J6CU91_RHIMP</name>
<dbReference type="SMART" id="SM00129">
    <property type="entry name" value="KISc"/>
    <property type="match status" value="1"/>
</dbReference>
<evidence type="ECO:0000256" key="2">
    <source>
        <dbReference type="ARBA" id="ARBA00022701"/>
    </source>
</evidence>
<dbReference type="Gene3D" id="3.40.850.10">
    <property type="entry name" value="Kinesin motor domain"/>
    <property type="match status" value="2"/>
</dbReference>
<evidence type="ECO:0000256" key="3">
    <source>
        <dbReference type="ARBA" id="ARBA00022741"/>
    </source>
</evidence>
<evidence type="ECO:0000256" key="8">
    <source>
        <dbReference type="PROSITE-ProRule" id="PRU00283"/>
    </source>
</evidence>
<proteinExistence type="inferred from homology"/>
<reference evidence="10" key="1">
    <citation type="journal article" date="2020" name="Cell">
        <title>Large-Scale Comparative Analyses of Tick Genomes Elucidate Their Genetic Diversity and Vector Capacities.</title>
        <authorList>
            <consortium name="Tick Genome and Microbiome Consortium (TIGMIC)"/>
            <person name="Jia N."/>
            <person name="Wang J."/>
            <person name="Shi W."/>
            <person name="Du L."/>
            <person name="Sun Y."/>
            <person name="Zhan W."/>
            <person name="Jiang J.F."/>
            <person name="Wang Q."/>
            <person name="Zhang B."/>
            <person name="Ji P."/>
            <person name="Bell-Sakyi L."/>
            <person name="Cui X.M."/>
            <person name="Yuan T.T."/>
            <person name="Jiang B.G."/>
            <person name="Yang W.F."/>
            <person name="Lam T.T."/>
            <person name="Chang Q.C."/>
            <person name="Ding S.J."/>
            <person name="Wang X.J."/>
            <person name="Zhu J.G."/>
            <person name="Ruan X.D."/>
            <person name="Zhao L."/>
            <person name="Wei J.T."/>
            <person name="Ye R.Z."/>
            <person name="Que T.C."/>
            <person name="Du C.H."/>
            <person name="Zhou Y.H."/>
            <person name="Cheng J.X."/>
            <person name="Dai P.F."/>
            <person name="Guo W.B."/>
            <person name="Han X.H."/>
            <person name="Huang E.J."/>
            <person name="Li L.F."/>
            <person name="Wei W."/>
            <person name="Gao Y.C."/>
            <person name="Liu J.Z."/>
            <person name="Shao H.Z."/>
            <person name="Wang X."/>
            <person name="Wang C.C."/>
            <person name="Yang T.C."/>
            <person name="Huo Q.B."/>
            <person name="Li W."/>
            <person name="Chen H.Y."/>
            <person name="Chen S.E."/>
            <person name="Zhou L.G."/>
            <person name="Ni X.B."/>
            <person name="Tian J.H."/>
            <person name="Sheng Y."/>
            <person name="Liu T."/>
            <person name="Pan Y.S."/>
            <person name="Xia L.Y."/>
            <person name="Li J."/>
            <person name="Zhao F."/>
            <person name="Cao W.C."/>
        </authorList>
    </citation>
    <scope>NUCLEOTIDE SEQUENCE</scope>
    <source>
        <strain evidence="10">Rmic-2018</strain>
    </source>
</reference>
<dbReference type="SUPFAM" id="SSF52540">
    <property type="entry name" value="P-loop containing nucleoside triphosphate hydrolases"/>
    <property type="match status" value="1"/>
</dbReference>
<sequence length="131" mass="13674">MLTTLLDGCNSSVFAYGATGAGETFTMCGSEECPGVVSLMAIQLNRHVDKNRSEGLERASAVNGSVKDLIREGTKVNLSMVAPSNCIDALSKSGAQRVPYRDSKLTHIMKDSSGGTCGTLMIAAVSPSKLS</sequence>
<dbReference type="GO" id="GO:0008017">
    <property type="term" value="F:microtubule binding"/>
    <property type="evidence" value="ECO:0007669"/>
    <property type="project" value="InterPro"/>
</dbReference>
<protein>
    <recommendedName>
        <fullName evidence="9">Kinesin motor domain-containing protein</fullName>
    </recommendedName>
</protein>